<name>A0A7C2ZQ14_9AQUI</name>
<organism evidence="1">
    <name type="scientific">Hydrogenobacter sp</name>
    <dbReference type="NCBI Taxonomy" id="2152829"/>
    <lineage>
        <taxon>Bacteria</taxon>
        <taxon>Pseudomonadati</taxon>
        <taxon>Aquificota</taxon>
        <taxon>Aquificia</taxon>
        <taxon>Aquificales</taxon>
        <taxon>Aquificaceae</taxon>
        <taxon>Hydrogenobacter</taxon>
    </lineage>
</organism>
<gene>
    <name evidence="1" type="ORF">ENO47_08775</name>
</gene>
<dbReference type="SUPFAM" id="SSF47175">
    <property type="entry name" value="Cytochromes"/>
    <property type="match status" value="1"/>
</dbReference>
<dbReference type="EMBL" id="DSFP01000072">
    <property type="protein sequence ID" value="HEW46733.1"/>
    <property type="molecule type" value="Genomic_DNA"/>
</dbReference>
<evidence type="ECO:0008006" key="2">
    <source>
        <dbReference type="Google" id="ProtNLM"/>
    </source>
</evidence>
<dbReference type="GO" id="GO:0009055">
    <property type="term" value="F:electron transfer activity"/>
    <property type="evidence" value="ECO:0007669"/>
    <property type="project" value="InterPro"/>
</dbReference>
<dbReference type="InterPro" id="IPR010980">
    <property type="entry name" value="Cyt_c/b562"/>
</dbReference>
<dbReference type="GO" id="GO:0005506">
    <property type="term" value="F:iron ion binding"/>
    <property type="evidence" value="ECO:0007669"/>
    <property type="project" value="InterPro"/>
</dbReference>
<evidence type="ECO:0000313" key="1">
    <source>
        <dbReference type="EMBL" id="HEW46733.1"/>
    </source>
</evidence>
<dbReference type="GO" id="GO:0020037">
    <property type="term" value="F:heme binding"/>
    <property type="evidence" value="ECO:0007669"/>
    <property type="project" value="InterPro"/>
</dbReference>
<sequence>MRKVGLALALSLSLGFAHEHMQESNLTFKQVMQMVNMSAIKMLQGFLLNNDGLIVEGAKEIAEHPMPQGGPLRYIDPSKREEFIRLMPTFERQVHGGARDVIRFIREGKKDEAFKAYTQMIQGCMACHELFRDRIRGR</sequence>
<accession>A0A7C2ZQ14</accession>
<reference evidence="1" key="1">
    <citation type="journal article" date="2020" name="mSystems">
        <title>Genome- and Community-Level Interaction Insights into Carbon Utilization and Element Cycling Functions of Hydrothermarchaeota in Hydrothermal Sediment.</title>
        <authorList>
            <person name="Zhou Z."/>
            <person name="Liu Y."/>
            <person name="Xu W."/>
            <person name="Pan J."/>
            <person name="Luo Z.H."/>
            <person name="Li M."/>
        </authorList>
    </citation>
    <scope>NUCLEOTIDE SEQUENCE [LARGE SCALE GENOMIC DNA]</scope>
    <source>
        <strain evidence="1">SpSt-132</strain>
    </source>
</reference>
<dbReference type="AlphaFoldDB" id="A0A7C2ZQ14"/>
<proteinExistence type="predicted"/>
<protein>
    <recommendedName>
        <fullName evidence="2">Cytochrome c</fullName>
    </recommendedName>
</protein>
<dbReference type="GO" id="GO:0022900">
    <property type="term" value="P:electron transport chain"/>
    <property type="evidence" value="ECO:0007669"/>
    <property type="project" value="InterPro"/>
</dbReference>
<comment type="caution">
    <text evidence="1">The sequence shown here is derived from an EMBL/GenBank/DDBJ whole genome shotgun (WGS) entry which is preliminary data.</text>
</comment>